<proteinExistence type="predicted"/>
<evidence type="ECO:0000256" key="1">
    <source>
        <dbReference type="SAM" id="MobiDB-lite"/>
    </source>
</evidence>
<feature type="region of interest" description="Disordered" evidence="1">
    <location>
        <begin position="146"/>
        <end position="168"/>
    </location>
</feature>
<evidence type="ECO:0000313" key="2">
    <source>
        <dbReference type="EMBL" id="CAH3025604.1"/>
    </source>
</evidence>
<dbReference type="PANTHER" id="PTHR46704:SF9">
    <property type="entry name" value="BHLH DOMAIN-CONTAINING PROTEIN"/>
    <property type="match status" value="1"/>
</dbReference>
<dbReference type="PANTHER" id="PTHR46704">
    <property type="entry name" value="CXC DOMAIN-CONTAINING PROTEIN-RELATED"/>
    <property type="match status" value="1"/>
</dbReference>
<reference evidence="2 3" key="1">
    <citation type="submission" date="2022-05" db="EMBL/GenBank/DDBJ databases">
        <authorList>
            <consortium name="Genoscope - CEA"/>
            <person name="William W."/>
        </authorList>
    </citation>
    <scope>NUCLEOTIDE SEQUENCE [LARGE SCALE GENOMIC DNA]</scope>
</reference>
<accession>A0ABN8M7L5</accession>
<protein>
    <submittedName>
        <fullName evidence="2">Uncharacterized protein</fullName>
    </submittedName>
</protein>
<evidence type="ECO:0000313" key="3">
    <source>
        <dbReference type="Proteomes" id="UP001159427"/>
    </source>
</evidence>
<sequence>MGLHFSFININRICSTLGECKSRALPVFHAFTGCNCTSRFFGIGKLTAWQAWEVNSQVTPALEHISRHPFEPLNITSENFKILERMTIIMYKSSPLESVNEARMNLFSKRNRYLDNIPPTQDALLQHTRRAIYQAGIWTSSDAATPNVPSLSDYSGSKEKVGSGNRFG</sequence>
<comment type="caution">
    <text evidence="2">The sequence shown here is derived from an EMBL/GenBank/DDBJ whole genome shotgun (WGS) entry which is preliminary data.</text>
</comment>
<dbReference type="Proteomes" id="UP001159427">
    <property type="component" value="Unassembled WGS sequence"/>
</dbReference>
<dbReference type="EMBL" id="CALNXI010000361">
    <property type="protein sequence ID" value="CAH3025604.1"/>
    <property type="molecule type" value="Genomic_DNA"/>
</dbReference>
<feature type="compositionally biased region" description="Polar residues" evidence="1">
    <location>
        <begin position="146"/>
        <end position="155"/>
    </location>
</feature>
<organism evidence="2 3">
    <name type="scientific">Porites evermanni</name>
    <dbReference type="NCBI Taxonomy" id="104178"/>
    <lineage>
        <taxon>Eukaryota</taxon>
        <taxon>Metazoa</taxon>
        <taxon>Cnidaria</taxon>
        <taxon>Anthozoa</taxon>
        <taxon>Hexacorallia</taxon>
        <taxon>Scleractinia</taxon>
        <taxon>Fungiina</taxon>
        <taxon>Poritidae</taxon>
        <taxon>Porites</taxon>
    </lineage>
</organism>
<keyword evidence="3" id="KW-1185">Reference proteome</keyword>
<name>A0ABN8M7L5_9CNID</name>
<gene>
    <name evidence="2" type="ORF">PEVE_00026603</name>
</gene>